<evidence type="ECO:0000313" key="3">
    <source>
        <dbReference type="Proteomes" id="UP000424752"/>
    </source>
</evidence>
<reference evidence="1 4" key="1">
    <citation type="submission" date="2019-11" db="EMBL/GenBank/DDBJ databases">
        <title>Erwinia sp. nov., isolated from feces of birds in Tibet plateau of China.</title>
        <authorList>
            <person name="Ge Y."/>
        </authorList>
    </citation>
    <scope>NUCLEOTIDE SEQUENCE [LARGE SCALE GENOMIC DNA]</scope>
    <source>
        <strain evidence="1 4">J316</strain>
    </source>
</reference>
<reference evidence="2 3" key="2">
    <citation type="submission" date="2019-12" db="EMBL/GenBank/DDBJ databases">
        <title>Erwinia sp. nov., isolated from droppings of birds in the Qinghai-Tiebt plateau of China.</title>
        <authorList>
            <person name="Ge Y."/>
        </authorList>
    </citation>
    <scope>NUCLEOTIDE SEQUENCE [LARGE SCALE GENOMIC DNA]</scope>
    <source>
        <strain evidence="2 3">J780</strain>
    </source>
</reference>
<keyword evidence="4" id="KW-1185">Reference proteome</keyword>
<name>A0A6I6E931_9GAMM</name>
<dbReference type="KEGG" id="erwi:GN242_03210"/>
<dbReference type="Proteomes" id="UP000480164">
    <property type="component" value="Unassembled WGS sequence"/>
</dbReference>
<dbReference type="EMBL" id="WLZX01000004">
    <property type="protein sequence ID" value="MTD27701.1"/>
    <property type="molecule type" value="Genomic_DNA"/>
</dbReference>
<accession>A0A6L6GPD2</accession>
<proteinExistence type="predicted"/>
<dbReference type="Proteomes" id="UP000424752">
    <property type="component" value="Chromosome"/>
</dbReference>
<organism evidence="2 3">
    <name type="scientific">Erwinia sorbitola</name>
    <dbReference type="NCBI Taxonomy" id="2681984"/>
    <lineage>
        <taxon>Bacteria</taxon>
        <taxon>Pseudomonadati</taxon>
        <taxon>Pseudomonadota</taxon>
        <taxon>Gammaproteobacteria</taxon>
        <taxon>Enterobacterales</taxon>
        <taxon>Erwiniaceae</taxon>
        <taxon>Erwinia</taxon>
    </lineage>
</organism>
<evidence type="ECO:0000313" key="1">
    <source>
        <dbReference type="EMBL" id="MTD27701.1"/>
    </source>
</evidence>
<protein>
    <submittedName>
        <fullName evidence="2">Uncharacterized protein</fullName>
    </submittedName>
</protein>
<dbReference type="AlphaFoldDB" id="A0A6I6E931"/>
<gene>
    <name evidence="1" type="ORF">GK011_12215</name>
    <name evidence="2" type="ORF">GN242_03210</name>
</gene>
<evidence type="ECO:0000313" key="4">
    <source>
        <dbReference type="Proteomes" id="UP000480164"/>
    </source>
</evidence>
<accession>A0A6I6E931</accession>
<sequence length="65" mass="7106">MKKTPVNAGNLSGLLAKARQAGTVHIDGSSYDERRAQFMKEVLGVDEECQVEGTSHGQKSKNFVR</sequence>
<evidence type="ECO:0000313" key="2">
    <source>
        <dbReference type="EMBL" id="QGU86294.1"/>
    </source>
</evidence>
<dbReference type="EMBL" id="CP046509">
    <property type="protein sequence ID" value="QGU86294.1"/>
    <property type="molecule type" value="Genomic_DNA"/>
</dbReference>
<dbReference type="RefSeq" id="WP_154752983.1">
    <property type="nucleotide sequence ID" value="NZ_CP046509.1"/>
</dbReference>